<evidence type="ECO:0000256" key="4">
    <source>
        <dbReference type="ARBA" id="ARBA00023125"/>
    </source>
</evidence>
<dbReference type="InterPro" id="IPR036388">
    <property type="entry name" value="WH-like_DNA-bd_sf"/>
</dbReference>
<sequence length="200" mass="22826">MKILLVDDHELLGKSLEISFEKEPKIKEFTFVKSAEEAQKRILEGDYDIILLDINLKGESGLSLGESLIRGYPELKVIFLSGYNLPEYQRQAVNMGAFGYITKDISVDILLKKIEQVIINHQKVFDNHQQFEHIYESLTVSEKKLIKLISMGIKQTVIADELSIAEKTVRNKLYLINKKLNTQSTIETVTMAIKLGIIEL</sequence>
<dbReference type="InterPro" id="IPR051015">
    <property type="entry name" value="EvgA-like"/>
</dbReference>
<dbReference type="Proteomes" id="UP000823401">
    <property type="component" value="Unassembled WGS sequence"/>
</dbReference>
<dbReference type="PANTHER" id="PTHR45566">
    <property type="entry name" value="HTH-TYPE TRANSCRIPTIONAL REGULATOR YHJB-RELATED"/>
    <property type="match status" value="1"/>
</dbReference>
<feature type="domain" description="HTH luxR-type" evidence="7">
    <location>
        <begin position="136"/>
        <end position="196"/>
    </location>
</feature>
<accession>A0ABS0LGL0</accession>
<protein>
    <submittedName>
        <fullName evidence="9">Response regulator transcription factor</fullName>
    </submittedName>
</protein>
<dbReference type="PROSITE" id="PS50110">
    <property type="entry name" value="RESPONSE_REGULATORY"/>
    <property type="match status" value="1"/>
</dbReference>
<evidence type="ECO:0000256" key="2">
    <source>
        <dbReference type="ARBA" id="ARBA00023012"/>
    </source>
</evidence>
<dbReference type="SMART" id="SM00448">
    <property type="entry name" value="REC"/>
    <property type="match status" value="1"/>
</dbReference>
<dbReference type="SUPFAM" id="SSF52172">
    <property type="entry name" value="CheY-like"/>
    <property type="match status" value="1"/>
</dbReference>
<comment type="caution">
    <text evidence="9">The sequence shown here is derived from an EMBL/GenBank/DDBJ whole genome shotgun (WGS) entry which is preliminary data.</text>
</comment>
<organism evidence="9 10">
    <name type="scientific">Ruoffia tabacinasalis</name>
    <dbReference type="NCBI Taxonomy" id="87458"/>
    <lineage>
        <taxon>Bacteria</taxon>
        <taxon>Bacillati</taxon>
        <taxon>Bacillota</taxon>
        <taxon>Bacilli</taxon>
        <taxon>Lactobacillales</taxon>
        <taxon>Aerococcaceae</taxon>
        <taxon>Ruoffia</taxon>
    </lineage>
</organism>
<dbReference type="CDD" id="cd17535">
    <property type="entry name" value="REC_NarL-like"/>
    <property type="match status" value="1"/>
</dbReference>
<evidence type="ECO:0000313" key="10">
    <source>
        <dbReference type="Proteomes" id="UP000823401"/>
    </source>
</evidence>
<dbReference type="InterPro" id="IPR000792">
    <property type="entry name" value="Tscrpt_reg_LuxR_C"/>
</dbReference>
<keyword evidence="5" id="KW-0804">Transcription</keyword>
<evidence type="ECO:0000256" key="3">
    <source>
        <dbReference type="ARBA" id="ARBA00023015"/>
    </source>
</evidence>
<dbReference type="RefSeq" id="WP_197103188.1">
    <property type="nucleotide sequence ID" value="NZ_JACCEL010000001.1"/>
</dbReference>
<keyword evidence="10" id="KW-1185">Reference proteome</keyword>
<keyword evidence="1 6" id="KW-0597">Phosphoprotein</keyword>
<evidence type="ECO:0000256" key="1">
    <source>
        <dbReference type="ARBA" id="ARBA00022553"/>
    </source>
</evidence>
<dbReference type="EMBL" id="JACCEL010000001">
    <property type="protein sequence ID" value="MBG9977289.1"/>
    <property type="molecule type" value="Genomic_DNA"/>
</dbReference>
<reference evidence="9 10" key="1">
    <citation type="submission" date="2020-07" db="EMBL/GenBank/DDBJ databases">
        <title>Facklamia lactis sp. nov., isolated from raw milk.</title>
        <authorList>
            <person name="Doll E.V."/>
            <person name="Huptas C."/>
            <person name="Staib L."/>
            <person name="Wenning M."/>
            <person name="Scherer S."/>
        </authorList>
    </citation>
    <scope>NUCLEOTIDE SEQUENCE [LARGE SCALE GENOMIC DNA]</scope>
    <source>
        <strain evidence="9 10">DSM 104272</strain>
    </source>
</reference>
<name>A0ABS0LGL0_9LACT</name>
<dbReference type="PRINTS" id="PR00038">
    <property type="entry name" value="HTHLUXR"/>
</dbReference>
<evidence type="ECO:0000259" key="7">
    <source>
        <dbReference type="PROSITE" id="PS50043"/>
    </source>
</evidence>
<dbReference type="InterPro" id="IPR001789">
    <property type="entry name" value="Sig_transdc_resp-reg_receiver"/>
</dbReference>
<evidence type="ECO:0000256" key="6">
    <source>
        <dbReference type="PROSITE-ProRule" id="PRU00169"/>
    </source>
</evidence>
<feature type="modified residue" description="4-aspartylphosphate" evidence="6">
    <location>
        <position position="53"/>
    </location>
</feature>
<feature type="domain" description="Response regulatory" evidence="8">
    <location>
        <begin position="2"/>
        <end position="118"/>
    </location>
</feature>
<dbReference type="InterPro" id="IPR011006">
    <property type="entry name" value="CheY-like_superfamily"/>
</dbReference>
<dbReference type="SMART" id="SM00421">
    <property type="entry name" value="HTH_LUXR"/>
    <property type="match status" value="1"/>
</dbReference>
<dbReference type="PANTHER" id="PTHR45566:SF1">
    <property type="entry name" value="HTH-TYPE TRANSCRIPTIONAL REGULATOR YHJB-RELATED"/>
    <property type="match status" value="1"/>
</dbReference>
<dbReference type="InterPro" id="IPR058245">
    <property type="entry name" value="NreC/VraR/RcsB-like_REC"/>
</dbReference>
<dbReference type="PROSITE" id="PS50043">
    <property type="entry name" value="HTH_LUXR_2"/>
    <property type="match status" value="1"/>
</dbReference>
<dbReference type="Pfam" id="PF00072">
    <property type="entry name" value="Response_reg"/>
    <property type="match status" value="1"/>
</dbReference>
<keyword evidence="2" id="KW-0902">Two-component regulatory system</keyword>
<proteinExistence type="predicted"/>
<dbReference type="Gene3D" id="1.10.10.10">
    <property type="entry name" value="Winged helix-like DNA-binding domain superfamily/Winged helix DNA-binding domain"/>
    <property type="match status" value="1"/>
</dbReference>
<evidence type="ECO:0000259" key="8">
    <source>
        <dbReference type="PROSITE" id="PS50110"/>
    </source>
</evidence>
<keyword evidence="4" id="KW-0238">DNA-binding</keyword>
<evidence type="ECO:0000256" key="5">
    <source>
        <dbReference type="ARBA" id="ARBA00023163"/>
    </source>
</evidence>
<gene>
    <name evidence="9" type="ORF">HYQ42_00705</name>
</gene>
<evidence type="ECO:0000313" key="9">
    <source>
        <dbReference type="EMBL" id="MBG9977289.1"/>
    </source>
</evidence>
<dbReference type="Pfam" id="PF00196">
    <property type="entry name" value="GerE"/>
    <property type="match status" value="1"/>
</dbReference>
<dbReference type="InterPro" id="IPR016032">
    <property type="entry name" value="Sig_transdc_resp-reg_C-effctor"/>
</dbReference>
<keyword evidence="3" id="KW-0805">Transcription regulation</keyword>
<dbReference type="Gene3D" id="3.40.50.2300">
    <property type="match status" value="1"/>
</dbReference>
<dbReference type="SUPFAM" id="SSF46894">
    <property type="entry name" value="C-terminal effector domain of the bipartite response regulators"/>
    <property type="match status" value="1"/>
</dbReference>